<feature type="transmembrane region" description="Helical" evidence="5">
    <location>
        <begin position="338"/>
        <end position="363"/>
    </location>
</feature>
<organism evidence="7 8">
    <name type="scientific">Longimycelium tulufanense</name>
    <dbReference type="NCBI Taxonomy" id="907463"/>
    <lineage>
        <taxon>Bacteria</taxon>
        <taxon>Bacillati</taxon>
        <taxon>Actinomycetota</taxon>
        <taxon>Actinomycetes</taxon>
        <taxon>Pseudonocardiales</taxon>
        <taxon>Pseudonocardiaceae</taxon>
        <taxon>Longimycelium</taxon>
    </lineage>
</organism>
<dbReference type="Proteomes" id="UP000637578">
    <property type="component" value="Unassembled WGS sequence"/>
</dbReference>
<feature type="transmembrane region" description="Helical" evidence="5">
    <location>
        <begin position="220"/>
        <end position="253"/>
    </location>
</feature>
<feature type="transmembrane region" description="Helical" evidence="5">
    <location>
        <begin position="412"/>
        <end position="431"/>
    </location>
</feature>
<accession>A0A8J3CFQ0</accession>
<evidence type="ECO:0000256" key="3">
    <source>
        <dbReference type="ARBA" id="ARBA00022989"/>
    </source>
</evidence>
<dbReference type="EMBL" id="BMMK01000015">
    <property type="protein sequence ID" value="GGM59846.1"/>
    <property type="molecule type" value="Genomic_DNA"/>
</dbReference>
<feature type="domain" description="O-antigen ligase-related" evidence="6">
    <location>
        <begin position="226"/>
        <end position="353"/>
    </location>
</feature>
<feature type="transmembrane region" description="Helical" evidence="5">
    <location>
        <begin position="80"/>
        <end position="98"/>
    </location>
</feature>
<gene>
    <name evidence="7" type="ORF">GCM10012275_33700</name>
</gene>
<feature type="transmembrane region" description="Helical" evidence="5">
    <location>
        <begin position="139"/>
        <end position="157"/>
    </location>
</feature>
<dbReference type="PANTHER" id="PTHR37422:SF13">
    <property type="entry name" value="LIPOPOLYSACCHARIDE BIOSYNTHESIS PROTEIN PA4999-RELATED"/>
    <property type="match status" value="1"/>
</dbReference>
<evidence type="ECO:0000256" key="4">
    <source>
        <dbReference type="ARBA" id="ARBA00023136"/>
    </source>
</evidence>
<keyword evidence="2 5" id="KW-0812">Transmembrane</keyword>
<protein>
    <recommendedName>
        <fullName evidence="6">O-antigen ligase-related domain-containing protein</fullName>
    </recommendedName>
</protein>
<evidence type="ECO:0000256" key="1">
    <source>
        <dbReference type="ARBA" id="ARBA00004141"/>
    </source>
</evidence>
<feature type="transmembrane region" description="Helical" evidence="5">
    <location>
        <begin position="48"/>
        <end position="68"/>
    </location>
</feature>
<evidence type="ECO:0000256" key="2">
    <source>
        <dbReference type="ARBA" id="ARBA00022692"/>
    </source>
</evidence>
<reference evidence="7" key="2">
    <citation type="submission" date="2020-09" db="EMBL/GenBank/DDBJ databases">
        <authorList>
            <person name="Sun Q."/>
            <person name="Zhou Y."/>
        </authorList>
    </citation>
    <scope>NUCLEOTIDE SEQUENCE</scope>
    <source>
        <strain evidence="7">CGMCC 4.5737</strain>
    </source>
</reference>
<dbReference type="PANTHER" id="PTHR37422">
    <property type="entry name" value="TEICHURONIC ACID BIOSYNTHESIS PROTEIN TUAE"/>
    <property type="match status" value="1"/>
</dbReference>
<feature type="transmembrane region" description="Helical" evidence="5">
    <location>
        <begin position="384"/>
        <end position="406"/>
    </location>
</feature>
<keyword evidence="8" id="KW-1185">Reference proteome</keyword>
<comment type="caution">
    <text evidence="7">The sequence shown here is derived from an EMBL/GenBank/DDBJ whole genome shotgun (WGS) entry which is preliminary data.</text>
</comment>
<proteinExistence type="predicted"/>
<evidence type="ECO:0000313" key="8">
    <source>
        <dbReference type="Proteomes" id="UP000637578"/>
    </source>
</evidence>
<dbReference type="InterPro" id="IPR007016">
    <property type="entry name" value="O-antigen_ligase-rel_domated"/>
</dbReference>
<dbReference type="GO" id="GO:0016020">
    <property type="term" value="C:membrane"/>
    <property type="evidence" value="ECO:0007669"/>
    <property type="project" value="UniProtKB-SubCell"/>
</dbReference>
<dbReference type="InterPro" id="IPR051533">
    <property type="entry name" value="WaaL-like"/>
</dbReference>
<keyword evidence="4 5" id="KW-0472">Membrane</keyword>
<name>A0A8J3CFQ0_9PSEU</name>
<feature type="transmembrane region" description="Helical" evidence="5">
    <location>
        <begin position="260"/>
        <end position="278"/>
    </location>
</feature>
<evidence type="ECO:0000256" key="5">
    <source>
        <dbReference type="SAM" id="Phobius"/>
    </source>
</evidence>
<sequence>MTAVATLAPAHRPRFAPHTALVVFGACLALPQDLAVAGLDSPITPARVVAVGCLLWWGVARLVGGLGLRRGSNPVRAATLLMIWVLLVTHAIALASGVVDLKITQSDSRLAAFVVYVGLALLAADGLDRLNAVRAVMGALVIAATLSAFAAVLQYAVSFDLRGLLVFPGLELRDLTPVITERGGLKRSLGFANHPIELAAVSTACVPLALHLAKFASWRMFWLCCAAVLVAGPVVSVSRTGLLGLVLVMLALLPRWGSARWSLMVTTLGGIGVFAMTLTGKLADVWSQVVLDANKDTSVLHRTSVWDYVAEQVTARPLSGQGFGTYTQPAQPYLDNQYLFTAVESGIPGLLAMMVFLAVPLWWAHRVWRIGAHSETIARRERLALSDAGWAIGTALLVCAVSFGTFDALSFPQMRGFIFTLIGVTGALVVLTRGRQS</sequence>
<dbReference type="Pfam" id="PF04932">
    <property type="entry name" value="Wzy_C"/>
    <property type="match status" value="1"/>
</dbReference>
<dbReference type="AlphaFoldDB" id="A0A8J3CFQ0"/>
<comment type="subcellular location">
    <subcellularLocation>
        <location evidence="1">Membrane</location>
        <topology evidence="1">Multi-pass membrane protein</topology>
    </subcellularLocation>
</comment>
<reference evidence="7" key="1">
    <citation type="journal article" date="2014" name="Int. J. Syst. Evol. Microbiol.">
        <title>Complete genome sequence of Corynebacterium casei LMG S-19264T (=DSM 44701T), isolated from a smear-ripened cheese.</title>
        <authorList>
            <consortium name="US DOE Joint Genome Institute (JGI-PGF)"/>
            <person name="Walter F."/>
            <person name="Albersmeier A."/>
            <person name="Kalinowski J."/>
            <person name="Ruckert C."/>
        </authorList>
    </citation>
    <scope>NUCLEOTIDE SEQUENCE</scope>
    <source>
        <strain evidence="7">CGMCC 4.5737</strain>
    </source>
</reference>
<keyword evidence="3 5" id="KW-1133">Transmembrane helix</keyword>
<evidence type="ECO:0000259" key="6">
    <source>
        <dbReference type="Pfam" id="PF04932"/>
    </source>
</evidence>
<feature type="transmembrane region" description="Helical" evidence="5">
    <location>
        <begin position="110"/>
        <end position="127"/>
    </location>
</feature>
<dbReference type="RefSeq" id="WP_189058735.1">
    <property type="nucleotide sequence ID" value="NZ_BMMK01000015.1"/>
</dbReference>
<evidence type="ECO:0000313" key="7">
    <source>
        <dbReference type="EMBL" id="GGM59846.1"/>
    </source>
</evidence>